<protein>
    <recommendedName>
        <fullName evidence="3">F-box domain-containing protein</fullName>
    </recommendedName>
</protein>
<evidence type="ECO:0000313" key="2">
    <source>
        <dbReference type="Proteomes" id="UP001056384"/>
    </source>
</evidence>
<keyword evidence="2" id="KW-1185">Reference proteome</keyword>
<name>A0A9Q9AV86_9PEZI</name>
<dbReference type="EMBL" id="CP099421">
    <property type="protein sequence ID" value="USW52491.1"/>
    <property type="molecule type" value="Genomic_DNA"/>
</dbReference>
<dbReference type="OrthoDB" id="3856067at2759"/>
<accession>A0A9Q9AV86</accession>
<sequence>MEDSSAILKAALEALNNGRMSEGTFKAVLARVPATTSIPTTVIQPQYGPGWTYTDAPVWQQRAASNVASTEVFGTPELLEKILLQNTVGDLIVATRVSRTWHDTTKGSAQLLRPLFRSAVGGQVAVKIAPKWNESLDSARWVHPLLDPGKTPTFLVNPFIRDFLVVRPRPAGYVPFWKADTDRLEFNWQSKHDNCEKVKLLLHSWADMLITQPPRPCTGIFAPCGATFTLHARLEAKASQGLTMADLLMKVQFHRDFCFECRHGARSTWTVHYDRESGREVLQMDKPNYLRQDILSVFDGLNG</sequence>
<evidence type="ECO:0000313" key="1">
    <source>
        <dbReference type="EMBL" id="USW52491.1"/>
    </source>
</evidence>
<dbReference type="Proteomes" id="UP001056384">
    <property type="component" value="Chromosome 4"/>
</dbReference>
<evidence type="ECO:0008006" key="3">
    <source>
        <dbReference type="Google" id="ProtNLM"/>
    </source>
</evidence>
<proteinExistence type="predicted"/>
<dbReference type="AlphaFoldDB" id="A0A9Q9AV86"/>
<gene>
    <name evidence="1" type="ORF">Slin15195_G058100</name>
</gene>
<organism evidence="1 2">
    <name type="scientific">Septoria linicola</name>
    <dbReference type="NCBI Taxonomy" id="215465"/>
    <lineage>
        <taxon>Eukaryota</taxon>
        <taxon>Fungi</taxon>
        <taxon>Dikarya</taxon>
        <taxon>Ascomycota</taxon>
        <taxon>Pezizomycotina</taxon>
        <taxon>Dothideomycetes</taxon>
        <taxon>Dothideomycetidae</taxon>
        <taxon>Mycosphaerellales</taxon>
        <taxon>Mycosphaerellaceae</taxon>
        <taxon>Septoria</taxon>
    </lineage>
</organism>
<reference evidence="1" key="1">
    <citation type="submission" date="2022-06" db="EMBL/GenBank/DDBJ databases">
        <title>Complete genome sequences of two strains of the flax pathogen Septoria linicola.</title>
        <authorList>
            <person name="Lapalu N."/>
            <person name="Simon A."/>
            <person name="Demenou B."/>
            <person name="Paumier D."/>
            <person name="Guillot M.-P."/>
            <person name="Gout L."/>
            <person name="Valade R."/>
        </authorList>
    </citation>
    <scope>NUCLEOTIDE SEQUENCE</scope>
    <source>
        <strain evidence="1">SE15195</strain>
    </source>
</reference>